<dbReference type="AlphaFoldDB" id="A0A0F4LRC5"/>
<dbReference type="GO" id="GO:0032217">
    <property type="term" value="F:riboflavin transmembrane transporter activity"/>
    <property type="evidence" value="ECO:0007669"/>
    <property type="project" value="UniProtKB-UniRule"/>
</dbReference>
<keyword evidence="11" id="KW-1185">Reference proteome</keyword>
<feature type="transmembrane region" description="Helical" evidence="9">
    <location>
        <begin position="12"/>
        <end position="33"/>
    </location>
</feature>
<comment type="subcellular location">
    <subcellularLocation>
        <location evidence="1">Cell membrane</location>
        <topology evidence="1">Multi-pass membrane protein</topology>
    </subcellularLocation>
</comment>
<name>A0A0F4LRC5_9LACO</name>
<dbReference type="GO" id="GO:0005886">
    <property type="term" value="C:plasma membrane"/>
    <property type="evidence" value="ECO:0007669"/>
    <property type="project" value="UniProtKB-SubCell"/>
</dbReference>
<dbReference type="STRING" id="303541.JF72_06470"/>
<evidence type="ECO:0000256" key="1">
    <source>
        <dbReference type="ARBA" id="ARBA00004651"/>
    </source>
</evidence>
<dbReference type="EMBL" id="JXLG01000005">
    <property type="protein sequence ID" value="KJY61367.1"/>
    <property type="molecule type" value="Genomic_DNA"/>
</dbReference>
<keyword evidence="5 9" id="KW-0812">Transmembrane</keyword>
<evidence type="ECO:0000256" key="6">
    <source>
        <dbReference type="ARBA" id="ARBA00022989"/>
    </source>
</evidence>
<reference evidence="10 11" key="1">
    <citation type="submission" date="2015-01" db="EMBL/GenBank/DDBJ databases">
        <title>Comparative genomics of the lactic acid bacteria isolated from the honey bee gut.</title>
        <authorList>
            <person name="Ellegaard K.M."/>
            <person name="Tamarit D."/>
            <person name="Javelind E."/>
            <person name="Olofsson T."/>
            <person name="Andersson S.G."/>
            <person name="Vasquez A."/>
        </authorList>
    </citation>
    <scope>NUCLEOTIDE SEQUENCE [LARGE SCALE GENOMIC DNA]</scope>
    <source>
        <strain evidence="10 11">Hma11</strain>
    </source>
</reference>
<gene>
    <name evidence="10" type="ORF">JF72_06470</name>
</gene>
<comment type="caution">
    <text evidence="10">The sequence shown here is derived from an EMBL/GenBank/DDBJ whole genome shotgun (WGS) entry which is preliminary data.</text>
</comment>
<evidence type="ECO:0000256" key="5">
    <source>
        <dbReference type="ARBA" id="ARBA00022692"/>
    </source>
</evidence>
<evidence type="ECO:0000256" key="4">
    <source>
        <dbReference type="ARBA" id="ARBA00022475"/>
    </source>
</evidence>
<dbReference type="PANTHER" id="PTHR38438">
    <property type="entry name" value="RIBOFLAVIN TRANSPORTER RIBU"/>
    <property type="match status" value="1"/>
</dbReference>
<dbReference type="HOGENOM" id="CLU_086673_2_0_9"/>
<protein>
    <recommendedName>
        <fullName evidence="8">Riboflavin transporter</fullName>
    </recommendedName>
</protein>
<proteinExistence type="inferred from homology"/>
<dbReference type="Pfam" id="PF12822">
    <property type="entry name" value="ECF_trnsprt"/>
    <property type="match status" value="1"/>
</dbReference>
<dbReference type="Gene3D" id="1.10.1760.20">
    <property type="match status" value="1"/>
</dbReference>
<comment type="similarity">
    <text evidence="2 8">Belongs to the prokaryotic riboflavin transporter (P-RFT) (TC 2.A.87) family.</text>
</comment>
<comment type="function">
    <text evidence="8">Probably a riboflavin-binding protein that interacts with the energy-coupling factor (ECF) ABC-transporter complex.</text>
</comment>
<evidence type="ECO:0000256" key="2">
    <source>
        <dbReference type="ARBA" id="ARBA00005540"/>
    </source>
</evidence>
<evidence type="ECO:0000256" key="9">
    <source>
        <dbReference type="SAM" id="Phobius"/>
    </source>
</evidence>
<dbReference type="RefSeq" id="WP_232352282.1">
    <property type="nucleotide sequence ID" value="NZ_CAMKYX010000001.1"/>
</dbReference>
<evidence type="ECO:0000256" key="7">
    <source>
        <dbReference type="ARBA" id="ARBA00023136"/>
    </source>
</evidence>
<evidence type="ECO:0000313" key="10">
    <source>
        <dbReference type="EMBL" id="KJY61367.1"/>
    </source>
</evidence>
<sequence length="227" mass="25002">MKRKNTSNLANIIAYALIGTIAFILMEIAFPLPVASFLKFDFSDVIVTIGTFLFGPLPGLFIAFIRMIIDLIYKGFALPSIIGQLAALLASMSFALPFYFVTKDLSVDEKNTTKRHLKPLLGILIGIVAMTIVLATLNALVLTPIYAVSTVPNLPAIHGYSGLLNFTEKVYLGQLLHIPSMSAYIFGIIVPFNLLKGAINGVVVFLLFETVLRSLKPFVRKYFKLNK</sequence>
<feature type="transmembrane region" description="Helical" evidence="9">
    <location>
        <begin position="81"/>
        <end position="100"/>
    </location>
</feature>
<accession>A0A0F4LRC5</accession>
<keyword evidence="7 8" id="KW-0472">Membrane</keyword>
<evidence type="ECO:0000256" key="3">
    <source>
        <dbReference type="ARBA" id="ARBA00022448"/>
    </source>
</evidence>
<keyword evidence="4 8" id="KW-1003">Cell membrane</keyword>
<feature type="transmembrane region" description="Helical" evidence="9">
    <location>
        <begin position="120"/>
        <end position="149"/>
    </location>
</feature>
<organism evidence="10 11">
    <name type="scientific">Lactobacillus apis</name>
    <dbReference type="NCBI Taxonomy" id="303541"/>
    <lineage>
        <taxon>Bacteria</taxon>
        <taxon>Bacillati</taxon>
        <taxon>Bacillota</taxon>
        <taxon>Bacilli</taxon>
        <taxon>Lactobacillales</taxon>
        <taxon>Lactobacillaceae</taxon>
        <taxon>Lactobacillus</taxon>
    </lineage>
</organism>
<evidence type="ECO:0000313" key="11">
    <source>
        <dbReference type="Proteomes" id="UP000033682"/>
    </source>
</evidence>
<feature type="transmembrane region" description="Helical" evidence="9">
    <location>
        <begin position="45"/>
        <end position="69"/>
    </location>
</feature>
<dbReference type="InterPro" id="IPR024529">
    <property type="entry name" value="ECF_trnsprt_substrate-spec"/>
</dbReference>
<keyword evidence="3 8" id="KW-0813">Transport</keyword>
<keyword evidence="6 9" id="KW-1133">Transmembrane helix</keyword>
<dbReference type="PATRIC" id="fig|303541.3.peg.803"/>
<dbReference type="PANTHER" id="PTHR38438:SF1">
    <property type="entry name" value="RIBOFLAVIN TRANSPORTER RIBU"/>
    <property type="match status" value="1"/>
</dbReference>
<evidence type="ECO:0000256" key="8">
    <source>
        <dbReference type="PIRNR" id="PIRNR037778"/>
    </source>
</evidence>
<dbReference type="PIRSF" id="PIRSF037778">
    <property type="entry name" value="UCP037778_transp_RibU"/>
    <property type="match status" value="1"/>
</dbReference>
<dbReference type="Proteomes" id="UP000033682">
    <property type="component" value="Unassembled WGS sequence"/>
</dbReference>
<dbReference type="InterPro" id="IPR025720">
    <property type="entry name" value="RibU"/>
</dbReference>